<accession>A0A8J5T2V3</accession>
<comment type="caution">
    <text evidence="1">The sequence shown here is derived from an EMBL/GenBank/DDBJ whole genome shotgun (WGS) entry which is preliminary data.</text>
</comment>
<proteinExistence type="predicted"/>
<protein>
    <submittedName>
        <fullName evidence="1">Uncharacterized protein</fullName>
    </submittedName>
</protein>
<gene>
    <name evidence="1" type="ORF">GUJ93_ZPchr0006g46284</name>
</gene>
<dbReference type="Proteomes" id="UP000729402">
    <property type="component" value="Unassembled WGS sequence"/>
</dbReference>
<dbReference type="EMBL" id="JAAALK010000283">
    <property type="protein sequence ID" value="KAG8077107.1"/>
    <property type="molecule type" value="Genomic_DNA"/>
</dbReference>
<evidence type="ECO:0000313" key="1">
    <source>
        <dbReference type="EMBL" id="KAG8077107.1"/>
    </source>
</evidence>
<name>A0A8J5T2V3_ZIZPA</name>
<organism evidence="1 2">
    <name type="scientific">Zizania palustris</name>
    <name type="common">Northern wild rice</name>
    <dbReference type="NCBI Taxonomy" id="103762"/>
    <lineage>
        <taxon>Eukaryota</taxon>
        <taxon>Viridiplantae</taxon>
        <taxon>Streptophyta</taxon>
        <taxon>Embryophyta</taxon>
        <taxon>Tracheophyta</taxon>
        <taxon>Spermatophyta</taxon>
        <taxon>Magnoliopsida</taxon>
        <taxon>Liliopsida</taxon>
        <taxon>Poales</taxon>
        <taxon>Poaceae</taxon>
        <taxon>BOP clade</taxon>
        <taxon>Oryzoideae</taxon>
        <taxon>Oryzeae</taxon>
        <taxon>Zizaniinae</taxon>
        <taxon>Zizania</taxon>
    </lineage>
</organism>
<reference evidence="1" key="1">
    <citation type="journal article" date="2021" name="bioRxiv">
        <title>Whole Genome Assembly and Annotation of Northern Wild Rice, Zizania palustris L., Supports a Whole Genome Duplication in the Zizania Genus.</title>
        <authorList>
            <person name="Haas M."/>
            <person name="Kono T."/>
            <person name="Macchietto M."/>
            <person name="Millas R."/>
            <person name="McGilp L."/>
            <person name="Shao M."/>
            <person name="Duquette J."/>
            <person name="Hirsch C.N."/>
            <person name="Kimball J."/>
        </authorList>
    </citation>
    <scope>NUCLEOTIDE SEQUENCE</scope>
    <source>
        <tissue evidence="1">Fresh leaf tissue</tissue>
    </source>
</reference>
<evidence type="ECO:0000313" key="2">
    <source>
        <dbReference type="Proteomes" id="UP000729402"/>
    </source>
</evidence>
<dbReference type="AlphaFoldDB" id="A0A8J5T2V3"/>
<reference evidence="1" key="2">
    <citation type="submission" date="2021-02" db="EMBL/GenBank/DDBJ databases">
        <authorList>
            <person name="Kimball J.A."/>
            <person name="Haas M.W."/>
            <person name="Macchietto M."/>
            <person name="Kono T."/>
            <person name="Duquette J."/>
            <person name="Shao M."/>
        </authorList>
    </citation>
    <scope>NUCLEOTIDE SEQUENCE</scope>
    <source>
        <tissue evidence="1">Fresh leaf tissue</tissue>
    </source>
</reference>
<keyword evidence="2" id="KW-1185">Reference proteome</keyword>
<sequence>MATLTNHSPSLTRRACVVTIRALAAPMPAARLRVMLPYPTDLHVASRRPCRSPAVPLAGCACPAPWLAAACYTMALVTSRCVRDRGFEEELRAMTRKIRYLSQLEFEGTEFLIEVEQQRRILHLESQV</sequence>